<dbReference type="GO" id="GO:0006355">
    <property type="term" value="P:regulation of DNA-templated transcription"/>
    <property type="evidence" value="ECO:0007669"/>
    <property type="project" value="InterPro"/>
</dbReference>
<dbReference type="RefSeq" id="WP_106181203.1">
    <property type="nucleotide sequence ID" value="NZ_PVNH01000011.1"/>
</dbReference>
<evidence type="ECO:0000256" key="2">
    <source>
        <dbReference type="ARBA" id="ARBA00022840"/>
    </source>
</evidence>
<dbReference type="GO" id="GO:0004016">
    <property type="term" value="F:adenylate cyclase activity"/>
    <property type="evidence" value="ECO:0007669"/>
    <property type="project" value="TreeGrafter"/>
</dbReference>
<keyword evidence="2" id="KW-0067">ATP-binding</keyword>
<evidence type="ECO:0000313" key="4">
    <source>
        <dbReference type="EMBL" id="PRX44522.1"/>
    </source>
</evidence>
<dbReference type="Pfam" id="PF13191">
    <property type="entry name" value="AAA_16"/>
    <property type="match status" value="1"/>
</dbReference>
<dbReference type="CDD" id="cd06170">
    <property type="entry name" value="LuxR_C_like"/>
    <property type="match status" value="1"/>
</dbReference>
<dbReference type="EMBL" id="PVNH01000011">
    <property type="protein sequence ID" value="PRX44522.1"/>
    <property type="molecule type" value="Genomic_DNA"/>
</dbReference>
<reference evidence="4 5" key="1">
    <citation type="submission" date="2018-03" db="EMBL/GenBank/DDBJ databases">
        <title>Genomic Encyclopedia of Type Strains, Phase III (KMG-III): the genomes of soil and plant-associated and newly described type strains.</title>
        <authorList>
            <person name="Whitman W."/>
        </authorList>
    </citation>
    <scope>NUCLEOTIDE SEQUENCE [LARGE SCALE GENOMIC DNA]</scope>
    <source>
        <strain evidence="4 5">CGMCC 4.7125</strain>
    </source>
</reference>
<keyword evidence="5" id="KW-1185">Reference proteome</keyword>
<comment type="caution">
    <text evidence="4">The sequence shown here is derived from an EMBL/GenBank/DDBJ whole genome shotgun (WGS) entry which is preliminary data.</text>
</comment>
<dbReference type="GO" id="GO:0003677">
    <property type="term" value="F:DNA binding"/>
    <property type="evidence" value="ECO:0007669"/>
    <property type="project" value="InterPro"/>
</dbReference>
<dbReference type="InterPro" id="IPR027417">
    <property type="entry name" value="P-loop_NTPase"/>
</dbReference>
<evidence type="ECO:0000259" key="3">
    <source>
        <dbReference type="PROSITE" id="PS50043"/>
    </source>
</evidence>
<dbReference type="PROSITE" id="PS50043">
    <property type="entry name" value="HTH_LUXR_2"/>
    <property type="match status" value="1"/>
</dbReference>
<dbReference type="SMART" id="SM00421">
    <property type="entry name" value="HTH_LUXR"/>
    <property type="match status" value="1"/>
</dbReference>
<name>A0A2T0LMV0_9PSEU</name>
<proteinExistence type="predicted"/>
<dbReference type="AlphaFoldDB" id="A0A2T0LMV0"/>
<dbReference type="SUPFAM" id="SSF46894">
    <property type="entry name" value="C-terminal effector domain of the bipartite response regulators"/>
    <property type="match status" value="1"/>
</dbReference>
<dbReference type="GO" id="GO:0005524">
    <property type="term" value="F:ATP binding"/>
    <property type="evidence" value="ECO:0007669"/>
    <property type="project" value="UniProtKB-KW"/>
</dbReference>
<feature type="domain" description="HTH luxR-type" evidence="3">
    <location>
        <begin position="846"/>
        <end position="910"/>
    </location>
</feature>
<evidence type="ECO:0000256" key="1">
    <source>
        <dbReference type="ARBA" id="ARBA00022741"/>
    </source>
</evidence>
<sequence>MTLTAYRTSTLHGRADALAAVGHLLDGARAGRSGSLVVRGETGVGKSALLDHVAGSAADLRVLRGTGIEAERELPFAGLHLLLREVTDRIDDLAPAQAQPLRCALGAGTGRTGDRFDVGLAVLNLLADLAEERPLLCLVDDAHWLDPASADVLLFAARRLQAEGVAIVFAARDLHAPPFPAPGVPEFRLRPLPPDAAAELLTEHAADLPRHVRERIADEAEGNPLALLELADAYREGRLTTWPFRVTGLPAHSRILHTYAGRIAALPERTRLMLLVTAADGTCDTRTVLAAGELLGASVDDLRVAEDAQLLMFTDNCIGFRHPLIRSAVYENAALPQRLAVHGALARVLADRADADRRAWHLAAATVGPDEEAATALELSAEHARVRGGHAAVAAAYERAARLSPDPSARSRRLTEAARAALDAGQLDRAADLAREATTLLTDPALYARAALVHAAVATERGGPLDAHRVLTAAAGQAADLAPDLAAKLLFWAVDAAWSAGAVGVAEHTAGQAEALGVDVGGHVRLLAEAMAALHRFAPEGPSALRRLVDRAGELFAGCCGQPLELHGRVNVARWYLLLGDDLAAHQTALAVEEQACMQGANGLLPHVSALLARTRLYAGHPHEAREGATEGLRVARETGQRHSAAELTGVLAEIAAIAGDERRVSELLPAAPPPTAQIVHSLLDLGLGRYEVAVDRLAALVESRDRLAALAALPDLVEAAARAGTPDRARAAADWFTTWAEAGGQRWARAVALRCRALLDDTEPERLFAAAVALHREDGGRPFDRARTELLYGEWLRRARRRSEARPLLRSALAIFERAGARPWAERARTELRATGESVRAPGGADDLLDRLTPQEAQVVRLAALGLTNREIGARLYLSPRTVGHHLYKAYPKLGIASRGELGTLDLPR</sequence>
<dbReference type="SUPFAM" id="SSF52540">
    <property type="entry name" value="P-loop containing nucleoside triphosphate hydrolases"/>
    <property type="match status" value="1"/>
</dbReference>
<dbReference type="PANTHER" id="PTHR16305:SF35">
    <property type="entry name" value="TRANSCRIPTIONAL ACTIVATOR DOMAIN"/>
    <property type="match status" value="1"/>
</dbReference>
<keyword evidence="1" id="KW-0547">Nucleotide-binding</keyword>
<dbReference type="InterPro" id="IPR036388">
    <property type="entry name" value="WH-like_DNA-bd_sf"/>
</dbReference>
<protein>
    <submittedName>
        <fullName evidence="4">Regulatory LuxR family protein</fullName>
    </submittedName>
</protein>
<dbReference type="Pfam" id="PF00196">
    <property type="entry name" value="GerE"/>
    <property type="match status" value="1"/>
</dbReference>
<dbReference type="PANTHER" id="PTHR16305">
    <property type="entry name" value="TESTICULAR SOLUBLE ADENYLYL CYCLASE"/>
    <property type="match status" value="1"/>
</dbReference>
<dbReference type="InterPro" id="IPR000792">
    <property type="entry name" value="Tscrpt_reg_LuxR_C"/>
</dbReference>
<dbReference type="InterPro" id="IPR016032">
    <property type="entry name" value="Sig_transdc_resp-reg_C-effctor"/>
</dbReference>
<dbReference type="OrthoDB" id="3656034at2"/>
<dbReference type="Proteomes" id="UP000238362">
    <property type="component" value="Unassembled WGS sequence"/>
</dbReference>
<dbReference type="PRINTS" id="PR00038">
    <property type="entry name" value="HTHLUXR"/>
</dbReference>
<organism evidence="4 5">
    <name type="scientific">Prauserella shujinwangii</name>
    <dbReference type="NCBI Taxonomy" id="1453103"/>
    <lineage>
        <taxon>Bacteria</taxon>
        <taxon>Bacillati</taxon>
        <taxon>Actinomycetota</taxon>
        <taxon>Actinomycetes</taxon>
        <taxon>Pseudonocardiales</taxon>
        <taxon>Pseudonocardiaceae</taxon>
        <taxon>Prauserella</taxon>
    </lineage>
</organism>
<gene>
    <name evidence="4" type="ORF">B0I33_11130</name>
</gene>
<dbReference type="Gene3D" id="1.10.10.10">
    <property type="entry name" value="Winged helix-like DNA-binding domain superfamily/Winged helix DNA-binding domain"/>
    <property type="match status" value="1"/>
</dbReference>
<dbReference type="InterPro" id="IPR041664">
    <property type="entry name" value="AAA_16"/>
</dbReference>
<evidence type="ECO:0000313" key="5">
    <source>
        <dbReference type="Proteomes" id="UP000238362"/>
    </source>
</evidence>
<accession>A0A2T0LMV0</accession>
<dbReference type="GO" id="GO:0005737">
    <property type="term" value="C:cytoplasm"/>
    <property type="evidence" value="ECO:0007669"/>
    <property type="project" value="TreeGrafter"/>
</dbReference>